<keyword evidence="2" id="KW-1185">Reference proteome</keyword>
<proteinExistence type="predicted"/>
<dbReference type="EMBL" id="JALZWP010000035">
    <property type="protein sequence ID" value="MCL1630282.1"/>
    <property type="molecule type" value="Genomic_DNA"/>
</dbReference>
<comment type="caution">
    <text evidence="1">The sequence shown here is derived from an EMBL/GenBank/DDBJ whole genome shotgun (WGS) entry which is preliminary data.</text>
</comment>
<organism evidence="1 2">
    <name type="scientific">Roseinatronobacter domitianus</name>
    <dbReference type="NCBI Taxonomy" id="2940293"/>
    <lineage>
        <taxon>Bacteria</taxon>
        <taxon>Pseudomonadati</taxon>
        <taxon>Pseudomonadota</taxon>
        <taxon>Alphaproteobacteria</taxon>
        <taxon>Rhodobacterales</taxon>
        <taxon>Paracoccaceae</taxon>
        <taxon>Roseinatronobacter</taxon>
    </lineage>
</organism>
<gene>
    <name evidence="1" type="ORF">M3N55_16335</name>
</gene>
<sequence>MNTPKLTRALVLQSPVPTPDGAGGYTTTWQSLGTHWAAIDARTGQERLGALGPSGDVRLRITLRAAPFGNDRRPRPEQRFIEGARIYRILTVAESDPQGRYLVCTAQEELPA</sequence>
<accession>A0ABT0M5Y9</accession>
<dbReference type="Pfam" id="PF05521">
    <property type="entry name" value="Phage_HCP"/>
    <property type="match status" value="1"/>
</dbReference>
<dbReference type="NCBIfam" id="TIGR01563">
    <property type="entry name" value="gp16_SPP1"/>
    <property type="match status" value="1"/>
</dbReference>
<dbReference type="RefSeq" id="WP_249060936.1">
    <property type="nucleotide sequence ID" value="NZ_JALZWP010000035.1"/>
</dbReference>
<name>A0ABT0M5Y9_9RHOB</name>
<dbReference type="InterPro" id="IPR008767">
    <property type="entry name" value="Phage_SPP1_head-tail_adaptor"/>
</dbReference>
<dbReference type="Gene3D" id="2.40.10.270">
    <property type="entry name" value="Bacteriophage SPP1 head-tail adaptor protein"/>
    <property type="match status" value="1"/>
</dbReference>
<dbReference type="InterPro" id="IPR038666">
    <property type="entry name" value="SSP1_head-tail_sf"/>
</dbReference>
<protein>
    <submittedName>
        <fullName evidence="1">Phage head closure protein</fullName>
    </submittedName>
</protein>
<dbReference type="Proteomes" id="UP001202550">
    <property type="component" value="Unassembled WGS sequence"/>
</dbReference>
<evidence type="ECO:0000313" key="1">
    <source>
        <dbReference type="EMBL" id="MCL1630282.1"/>
    </source>
</evidence>
<reference evidence="1 2" key="1">
    <citation type="submission" date="2022-05" db="EMBL/GenBank/DDBJ databases">
        <title>Seasonal and diel survey of microbial diversity of the Tyrrhenian coast.</title>
        <authorList>
            <person name="Gattoni G."/>
            <person name="Corral P."/>
        </authorList>
    </citation>
    <scope>NUCLEOTIDE SEQUENCE [LARGE SCALE GENOMIC DNA]</scope>
    <source>
        <strain evidence="1 2">V10</strain>
    </source>
</reference>
<evidence type="ECO:0000313" key="2">
    <source>
        <dbReference type="Proteomes" id="UP001202550"/>
    </source>
</evidence>